<dbReference type="GO" id="GO:0030170">
    <property type="term" value="F:pyridoxal phosphate binding"/>
    <property type="evidence" value="ECO:0007669"/>
    <property type="project" value="InterPro"/>
</dbReference>
<gene>
    <name evidence="2" type="ORF">BSAL_68735</name>
</gene>
<dbReference type="InterPro" id="IPR005302">
    <property type="entry name" value="MoCF_Sase_C"/>
</dbReference>
<name>A0A0S4IQX8_BODSA</name>
<accession>A0A0S4IQX8</accession>
<dbReference type="OrthoDB" id="17255at2759"/>
<evidence type="ECO:0000313" key="2">
    <source>
        <dbReference type="EMBL" id="CUF99135.1"/>
    </source>
</evidence>
<evidence type="ECO:0000313" key="3">
    <source>
        <dbReference type="Proteomes" id="UP000051952"/>
    </source>
</evidence>
<feature type="domain" description="MOSC" evidence="1">
    <location>
        <begin position="41"/>
        <end position="216"/>
    </location>
</feature>
<dbReference type="SUPFAM" id="SSF141673">
    <property type="entry name" value="MOSC N-terminal domain-like"/>
    <property type="match status" value="1"/>
</dbReference>
<dbReference type="GO" id="GO:0003824">
    <property type="term" value="F:catalytic activity"/>
    <property type="evidence" value="ECO:0007669"/>
    <property type="project" value="InterPro"/>
</dbReference>
<dbReference type="EMBL" id="CYKH01000481">
    <property type="protein sequence ID" value="CUF99135.1"/>
    <property type="molecule type" value="Genomic_DNA"/>
</dbReference>
<proteinExistence type="predicted"/>
<dbReference type="VEuPathDB" id="TriTrypDB:BSAL_68735"/>
<feature type="non-terminal residue" evidence="2">
    <location>
        <position position="1"/>
    </location>
</feature>
<keyword evidence="3" id="KW-1185">Reference proteome</keyword>
<organism evidence="2 3">
    <name type="scientific">Bodo saltans</name>
    <name type="common">Flagellated protozoan</name>
    <dbReference type="NCBI Taxonomy" id="75058"/>
    <lineage>
        <taxon>Eukaryota</taxon>
        <taxon>Discoba</taxon>
        <taxon>Euglenozoa</taxon>
        <taxon>Kinetoplastea</taxon>
        <taxon>Metakinetoplastina</taxon>
        <taxon>Eubodonida</taxon>
        <taxon>Bodonidae</taxon>
        <taxon>Bodo</taxon>
    </lineage>
</organism>
<dbReference type="PROSITE" id="PS51340">
    <property type="entry name" value="MOSC"/>
    <property type="match status" value="1"/>
</dbReference>
<evidence type="ECO:0000259" key="1">
    <source>
        <dbReference type="PROSITE" id="PS51340"/>
    </source>
</evidence>
<dbReference type="GO" id="GO:0030151">
    <property type="term" value="F:molybdenum ion binding"/>
    <property type="evidence" value="ECO:0007669"/>
    <property type="project" value="InterPro"/>
</dbReference>
<reference evidence="3" key="1">
    <citation type="submission" date="2015-09" db="EMBL/GenBank/DDBJ databases">
        <authorList>
            <consortium name="Pathogen Informatics"/>
        </authorList>
    </citation>
    <scope>NUCLEOTIDE SEQUENCE [LARGE SCALE GENOMIC DNA]</scope>
    <source>
        <strain evidence="3">Lake Konstanz</strain>
    </source>
</reference>
<sequence>EKDTQSHHEVDIWGLSTVVADEGADAAAWFSEYLGADVFVGRALGPRHTKETAALAPHIPDASCDINLQDCAPLHLCTEEAVEYLQRELKDPSINVFRFRPNIVVRGAPFPTEERWQTFQLVRPSSQSNDEGKQQEQQPLQLKTVKLMDRCSMPTITDNGERNAKFLPTAFLKKTHAVAEHGSGPCPMFGLAVFPEVDAEAFTTHKIALGDVVEVKTLTPPRTYETAA</sequence>
<dbReference type="Pfam" id="PF03473">
    <property type="entry name" value="MOSC"/>
    <property type="match status" value="1"/>
</dbReference>
<dbReference type="AlphaFoldDB" id="A0A0S4IQX8"/>
<protein>
    <recommendedName>
        <fullName evidence="1">MOSC domain-containing protein</fullName>
    </recommendedName>
</protein>
<dbReference type="Proteomes" id="UP000051952">
    <property type="component" value="Unassembled WGS sequence"/>
</dbReference>